<comment type="similarity">
    <text evidence="2">Belongs to the oxygen-dependent FAD-linked oxidoreductase family.</text>
</comment>
<evidence type="ECO:0000256" key="6">
    <source>
        <dbReference type="SAM" id="Phobius"/>
    </source>
</evidence>
<dbReference type="Pfam" id="PF01565">
    <property type="entry name" value="FAD_binding_4"/>
    <property type="match status" value="1"/>
</dbReference>
<dbReference type="InterPro" id="IPR006094">
    <property type="entry name" value="Oxid_FAD_bind_N"/>
</dbReference>
<evidence type="ECO:0000313" key="9">
    <source>
        <dbReference type="Proteomes" id="UP001305414"/>
    </source>
</evidence>
<evidence type="ECO:0000256" key="1">
    <source>
        <dbReference type="ARBA" id="ARBA00001974"/>
    </source>
</evidence>
<dbReference type="InterPro" id="IPR016166">
    <property type="entry name" value="FAD-bd_PCMH"/>
</dbReference>
<gene>
    <name evidence="8" type="ORF">RRF57_011699</name>
</gene>
<evidence type="ECO:0000259" key="7">
    <source>
        <dbReference type="PROSITE" id="PS51387"/>
    </source>
</evidence>
<evidence type="ECO:0000256" key="5">
    <source>
        <dbReference type="ARBA" id="ARBA00023002"/>
    </source>
</evidence>
<name>A0AAN7ZA89_9PEZI</name>
<sequence>MHTICSHSVEFDDAIHVLPSPDVVMESFCHHYDIGVEGLRTLTKGSSWVTGPQPQCICMWNVQRDAQTARNEFSKIFSLSTSTIFGVIALFSLSQIMTSQIASELKPWLSPTAGIFGPGDEEFSGLISRWREYHAPTVAAVVQVATESDIQEATSNDVMRFPLLTQILAPQVRYANQNGIPFFARSGGHGGTEAMALAQDALQIDFRKMNYVKVAEDGQTAKIGGGANVKQVVDALTEAGKRTVTGICENVGVSAVVLGGGHGWLQGQYGLAADQIISARLILPSGDAVTVSEDSHPDLFWAIRGAGHNFGLVAEWTFRLYDLNPRASKWSYEIFVFPGDKLEALFSLHNEMQKSQPSYAIHWCYIIRPAFLNLDHPVIWYGIIYDGPEDEARLYAKPLHDIGAMSVQAGVATTHELAALTFQDVDGPGCAYGLTSLRYPIGLKSFDVPAVRKVYDFIDKSFQETPEIAGSFFVLEGYSTQAVKAVEEKSTAFPHRSDEILVTSYVQYKPDPKVDPLADKFGRTLRQILLDASDDPEHLRAYVNYAHGDEDLREVYGWEDWRLQKLKELKAQWDPENKMRYYVPIV</sequence>
<keyword evidence="6" id="KW-1133">Transmembrane helix</keyword>
<dbReference type="InterPro" id="IPR012951">
    <property type="entry name" value="BBE"/>
</dbReference>
<feature type="transmembrane region" description="Helical" evidence="6">
    <location>
        <begin position="76"/>
        <end position="97"/>
    </location>
</feature>
<keyword evidence="4" id="KW-0274">FAD</keyword>
<dbReference type="PANTHER" id="PTHR42973">
    <property type="entry name" value="BINDING OXIDOREDUCTASE, PUTATIVE (AFU_ORTHOLOGUE AFUA_1G17690)-RELATED"/>
    <property type="match status" value="1"/>
</dbReference>
<dbReference type="PROSITE" id="PS51387">
    <property type="entry name" value="FAD_PCMH"/>
    <property type="match status" value="1"/>
</dbReference>
<comment type="caution">
    <text evidence="8">The sequence shown here is derived from an EMBL/GenBank/DDBJ whole genome shotgun (WGS) entry which is preliminary data.</text>
</comment>
<keyword evidence="6" id="KW-0472">Membrane</keyword>
<dbReference type="EMBL" id="JAWHQM010000060">
    <property type="protein sequence ID" value="KAK5635987.1"/>
    <property type="molecule type" value="Genomic_DNA"/>
</dbReference>
<dbReference type="Gene3D" id="3.30.465.10">
    <property type="match status" value="1"/>
</dbReference>
<protein>
    <recommendedName>
        <fullName evidence="7">FAD-binding PCMH-type domain-containing protein</fullName>
    </recommendedName>
</protein>
<dbReference type="SUPFAM" id="SSF56176">
    <property type="entry name" value="FAD-binding/transporter-associated domain-like"/>
    <property type="match status" value="1"/>
</dbReference>
<dbReference type="InterPro" id="IPR050416">
    <property type="entry name" value="FAD-linked_Oxidoreductase"/>
</dbReference>
<organism evidence="8 9">
    <name type="scientific">Xylaria bambusicola</name>
    <dbReference type="NCBI Taxonomy" id="326684"/>
    <lineage>
        <taxon>Eukaryota</taxon>
        <taxon>Fungi</taxon>
        <taxon>Dikarya</taxon>
        <taxon>Ascomycota</taxon>
        <taxon>Pezizomycotina</taxon>
        <taxon>Sordariomycetes</taxon>
        <taxon>Xylariomycetidae</taxon>
        <taxon>Xylariales</taxon>
        <taxon>Xylariaceae</taxon>
        <taxon>Xylaria</taxon>
    </lineage>
</organism>
<dbReference type="InterPro" id="IPR016169">
    <property type="entry name" value="FAD-bd_PCMH_sub2"/>
</dbReference>
<dbReference type="AlphaFoldDB" id="A0AAN7ZA89"/>
<dbReference type="Pfam" id="PF08031">
    <property type="entry name" value="BBE"/>
    <property type="match status" value="1"/>
</dbReference>
<proteinExistence type="inferred from homology"/>
<evidence type="ECO:0000256" key="4">
    <source>
        <dbReference type="ARBA" id="ARBA00022827"/>
    </source>
</evidence>
<evidence type="ECO:0000256" key="3">
    <source>
        <dbReference type="ARBA" id="ARBA00022630"/>
    </source>
</evidence>
<keyword evidence="5" id="KW-0560">Oxidoreductase</keyword>
<comment type="cofactor">
    <cofactor evidence="1">
        <name>FAD</name>
        <dbReference type="ChEBI" id="CHEBI:57692"/>
    </cofactor>
</comment>
<keyword evidence="3" id="KW-0285">Flavoprotein</keyword>
<dbReference type="Gene3D" id="3.40.462.20">
    <property type="match status" value="1"/>
</dbReference>
<keyword evidence="9" id="KW-1185">Reference proteome</keyword>
<dbReference type="Proteomes" id="UP001305414">
    <property type="component" value="Unassembled WGS sequence"/>
</dbReference>
<dbReference type="PANTHER" id="PTHR42973:SF9">
    <property type="entry name" value="FAD-BINDING PCMH-TYPE DOMAIN-CONTAINING PROTEIN-RELATED"/>
    <property type="match status" value="1"/>
</dbReference>
<dbReference type="GO" id="GO:0016491">
    <property type="term" value="F:oxidoreductase activity"/>
    <property type="evidence" value="ECO:0007669"/>
    <property type="project" value="UniProtKB-KW"/>
</dbReference>
<dbReference type="InterPro" id="IPR036318">
    <property type="entry name" value="FAD-bd_PCMH-like_sf"/>
</dbReference>
<reference evidence="8 9" key="1">
    <citation type="submission" date="2023-10" db="EMBL/GenBank/DDBJ databases">
        <title>Draft genome sequence of Xylaria bambusicola isolate GMP-LS, the root and basal stem rot pathogen of sugarcane in Indonesia.</title>
        <authorList>
            <person name="Selvaraj P."/>
            <person name="Muralishankar V."/>
            <person name="Muruganantham S."/>
            <person name="Sp S."/>
            <person name="Haryani S."/>
            <person name="Lau K.J.X."/>
            <person name="Naqvi N.I."/>
        </authorList>
    </citation>
    <scope>NUCLEOTIDE SEQUENCE [LARGE SCALE GENOMIC DNA]</scope>
    <source>
        <strain evidence="8">GMP-LS</strain>
    </source>
</reference>
<keyword evidence="6" id="KW-0812">Transmembrane</keyword>
<feature type="domain" description="FAD-binding PCMH-type" evidence="7">
    <location>
        <begin position="151"/>
        <end position="323"/>
    </location>
</feature>
<evidence type="ECO:0000256" key="2">
    <source>
        <dbReference type="ARBA" id="ARBA00005466"/>
    </source>
</evidence>
<accession>A0AAN7ZA89</accession>
<dbReference type="GO" id="GO:0071949">
    <property type="term" value="F:FAD binding"/>
    <property type="evidence" value="ECO:0007669"/>
    <property type="project" value="InterPro"/>
</dbReference>
<evidence type="ECO:0000313" key="8">
    <source>
        <dbReference type="EMBL" id="KAK5635987.1"/>
    </source>
</evidence>